<keyword evidence="1" id="KW-0175">Coiled coil</keyword>
<organism evidence="2">
    <name type="scientific">marine sediment metagenome</name>
    <dbReference type="NCBI Taxonomy" id="412755"/>
    <lineage>
        <taxon>unclassified sequences</taxon>
        <taxon>metagenomes</taxon>
        <taxon>ecological metagenomes</taxon>
    </lineage>
</organism>
<protein>
    <submittedName>
        <fullName evidence="2">Uncharacterized protein</fullName>
    </submittedName>
</protein>
<dbReference type="AlphaFoldDB" id="A0A0F9K3U7"/>
<accession>A0A0F9K3U7</accession>
<feature type="non-terminal residue" evidence="2">
    <location>
        <position position="235"/>
    </location>
</feature>
<feature type="coiled-coil region" evidence="1">
    <location>
        <begin position="124"/>
        <end position="187"/>
    </location>
</feature>
<dbReference type="EMBL" id="LAZR01016111">
    <property type="protein sequence ID" value="KKM05918.1"/>
    <property type="molecule type" value="Genomic_DNA"/>
</dbReference>
<name>A0A0F9K3U7_9ZZZZ</name>
<evidence type="ECO:0000256" key="1">
    <source>
        <dbReference type="SAM" id="Coils"/>
    </source>
</evidence>
<gene>
    <name evidence="2" type="ORF">LCGC14_1749270</name>
</gene>
<evidence type="ECO:0000313" key="2">
    <source>
        <dbReference type="EMBL" id="KKM05918.1"/>
    </source>
</evidence>
<dbReference type="Gene3D" id="1.10.287.1490">
    <property type="match status" value="1"/>
</dbReference>
<sequence>MGAIINEDIFKLLTMPSFFSNMPWQRCRATLLEVCGDISDNDVIASDLTLSALPAILSDRSLEDQKKVIAAKKKKVNDRLKEIPARIDELLRTLPSESANRKVIKAYIKNIDKKIQAAKDDTVLSGLRKDLAEAQVKLAEAKAKTAQVILEANAGVDAKVFEAQAEIRKLKSQIDAIGDRVEGCEDKITRNNKSIAELKATHATVTARKQTYDEICPTCNQPLPSDQIEAAKDQF</sequence>
<proteinExistence type="predicted"/>
<reference evidence="2" key="1">
    <citation type="journal article" date="2015" name="Nature">
        <title>Complex archaea that bridge the gap between prokaryotes and eukaryotes.</title>
        <authorList>
            <person name="Spang A."/>
            <person name="Saw J.H."/>
            <person name="Jorgensen S.L."/>
            <person name="Zaremba-Niedzwiedzka K."/>
            <person name="Martijn J."/>
            <person name="Lind A.E."/>
            <person name="van Eijk R."/>
            <person name="Schleper C."/>
            <person name="Guy L."/>
            <person name="Ettema T.J."/>
        </authorList>
    </citation>
    <scope>NUCLEOTIDE SEQUENCE</scope>
</reference>
<comment type="caution">
    <text evidence="2">The sequence shown here is derived from an EMBL/GenBank/DDBJ whole genome shotgun (WGS) entry which is preliminary data.</text>
</comment>